<evidence type="ECO:0000256" key="1">
    <source>
        <dbReference type="SAM" id="MobiDB-lite"/>
    </source>
</evidence>
<proteinExistence type="predicted"/>
<comment type="caution">
    <text evidence="2">The sequence shown here is derived from an EMBL/GenBank/DDBJ whole genome shotgun (WGS) entry which is preliminary data.</text>
</comment>
<dbReference type="EMBL" id="WTYD01000001">
    <property type="protein sequence ID" value="MXO53289.1"/>
    <property type="molecule type" value="Genomic_DNA"/>
</dbReference>
<dbReference type="Proteomes" id="UP000430272">
    <property type="component" value="Unassembled WGS sequence"/>
</dbReference>
<protein>
    <submittedName>
        <fullName evidence="2">Uncharacterized protein</fullName>
    </submittedName>
</protein>
<dbReference type="RefSeq" id="WP_160660166.1">
    <property type="nucleotide sequence ID" value="NZ_BAABDV010000001.1"/>
</dbReference>
<feature type="compositionally biased region" description="Basic and acidic residues" evidence="1">
    <location>
        <begin position="1"/>
        <end position="12"/>
    </location>
</feature>
<gene>
    <name evidence="2" type="ORF">GRI47_04615</name>
</gene>
<name>A0A844Y726_9SPHN</name>
<reference evidence="2 3" key="1">
    <citation type="submission" date="2019-12" db="EMBL/GenBank/DDBJ databases">
        <title>Genomic-based taxomic classification of the family Erythrobacteraceae.</title>
        <authorList>
            <person name="Xu L."/>
        </authorList>
    </citation>
    <scope>NUCLEOTIDE SEQUENCE [LARGE SCALE GENOMIC DNA]</scope>
    <source>
        <strain evidence="2 3">JCM 17468</strain>
    </source>
</reference>
<sequence>MKTRKANEREESIAENARRRRKRIALENPALNLGVRRARTPEQGRQRCGAGSEKKHVTTFVRRPSHQTPVILKPDGAAEGTTDQISRGKSVLRDIVWKTQNFLEVEMSPDRGMKIQGRLR</sequence>
<accession>A0A844Y726</accession>
<evidence type="ECO:0000313" key="3">
    <source>
        <dbReference type="Proteomes" id="UP000430272"/>
    </source>
</evidence>
<evidence type="ECO:0000313" key="2">
    <source>
        <dbReference type="EMBL" id="MXO53289.1"/>
    </source>
</evidence>
<organism evidence="2 3">
    <name type="scientific">Qipengyuania pelagi</name>
    <dbReference type="NCBI Taxonomy" id="994320"/>
    <lineage>
        <taxon>Bacteria</taxon>
        <taxon>Pseudomonadati</taxon>
        <taxon>Pseudomonadota</taxon>
        <taxon>Alphaproteobacteria</taxon>
        <taxon>Sphingomonadales</taxon>
        <taxon>Erythrobacteraceae</taxon>
        <taxon>Qipengyuania</taxon>
    </lineage>
</organism>
<keyword evidence="3" id="KW-1185">Reference proteome</keyword>
<feature type="region of interest" description="Disordered" evidence="1">
    <location>
        <begin position="1"/>
        <end position="21"/>
    </location>
</feature>
<dbReference type="AlphaFoldDB" id="A0A844Y726"/>